<feature type="domain" description="Transcription elongation factor GreA/GreB C-terminal" evidence="1">
    <location>
        <begin position="86"/>
        <end position="154"/>
    </location>
</feature>
<dbReference type="PANTHER" id="PTHR30437:SF4">
    <property type="entry name" value="TRANSCRIPTION ELONGATION FACTOR GREA"/>
    <property type="match status" value="1"/>
</dbReference>
<dbReference type="PANTHER" id="PTHR30437">
    <property type="entry name" value="TRANSCRIPTION ELONGATION FACTOR GREA"/>
    <property type="match status" value="1"/>
</dbReference>
<gene>
    <name evidence="2" type="ORF">AB432_015445</name>
</gene>
<evidence type="ECO:0000313" key="3">
    <source>
        <dbReference type="Proteomes" id="UP000036061"/>
    </source>
</evidence>
<dbReference type="GO" id="GO:0003677">
    <property type="term" value="F:DNA binding"/>
    <property type="evidence" value="ECO:0007669"/>
    <property type="project" value="InterPro"/>
</dbReference>
<dbReference type="Gene3D" id="3.10.50.30">
    <property type="entry name" value="Transcription elongation factor, GreA/GreB, C-terminal domain"/>
    <property type="match status" value="1"/>
</dbReference>
<dbReference type="GO" id="GO:0003746">
    <property type="term" value="F:translation elongation factor activity"/>
    <property type="evidence" value="ECO:0007669"/>
    <property type="project" value="UniProtKB-KW"/>
</dbReference>
<name>A0A2Z4MIK6_BREBE</name>
<keyword evidence="2" id="KW-0648">Protein biosynthesis</keyword>
<dbReference type="AlphaFoldDB" id="A0A2Z4MIK6"/>
<reference evidence="2 3" key="1">
    <citation type="journal article" date="2015" name="Genome Announc.">
        <title>Draft Genome Sequence of Brevibacillus brevis DZQ7, a Plant Growth-Promoting Rhizobacterium with Broad-Spectrum Antimicrobial Activity.</title>
        <authorList>
            <person name="Hou Q."/>
            <person name="Wang C."/>
            <person name="Hou X."/>
            <person name="Xia Z."/>
            <person name="Ye J."/>
            <person name="Liu K."/>
            <person name="Liu H."/>
            <person name="Wang J."/>
            <person name="Guo H."/>
            <person name="Yu X."/>
            <person name="Yang Y."/>
            <person name="Du B."/>
            <person name="Ding Y."/>
        </authorList>
    </citation>
    <scope>NUCLEOTIDE SEQUENCE [LARGE SCALE GENOMIC DNA]</scope>
    <source>
        <strain evidence="2 3">DZQ7</strain>
    </source>
</reference>
<dbReference type="InterPro" id="IPR001437">
    <property type="entry name" value="Tscrpt_elong_fac_GreA/B_C"/>
</dbReference>
<sequence length="164" mass="18788">MSMKSNWGVKFTMNPSILNGTRNHLINQLVFFDEQYSLFYDQYVRNYGKEKQAIDEIVERYKQTLESLLSKEDSALFQSLKAITLLGSSVKVLFEEDQFEESFTVVYPTDIDPDNNRISFLSPIGRQLLLAAPHDSVVLESPVGRQQVQVREISFTYMGGFSSP</sequence>
<dbReference type="EMBL" id="CP030117">
    <property type="protein sequence ID" value="AWX56346.1"/>
    <property type="molecule type" value="Genomic_DNA"/>
</dbReference>
<evidence type="ECO:0000313" key="2">
    <source>
        <dbReference type="EMBL" id="AWX56346.1"/>
    </source>
</evidence>
<dbReference type="GO" id="GO:0070063">
    <property type="term" value="F:RNA polymerase binding"/>
    <property type="evidence" value="ECO:0007669"/>
    <property type="project" value="InterPro"/>
</dbReference>
<accession>A0A2Z4MIK6</accession>
<organism evidence="2 3">
    <name type="scientific">Brevibacillus brevis</name>
    <name type="common">Bacillus brevis</name>
    <dbReference type="NCBI Taxonomy" id="1393"/>
    <lineage>
        <taxon>Bacteria</taxon>
        <taxon>Bacillati</taxon>
        <taxon>Bacillota</taxon>
        <taxon>Bacilli</taxon>
        <taxon>Bacillales</taxon>
        <taxon>Paenibacillaceae</taxon>
        <taxon>Brevibacillus</taxon>
    </lineage>
</organism>
<dbReference type="InterPro" id="IPR023459">
    <property type="entry name" value="Tscrpt_elong_fac_GreA/B_fam"/>
</dbReference>
<dbReference type="GO" id="GO:0032784">
    <property type="term" value="P:regulation of DNA-templated transcription elongation"/>
    <property type="evidence" value="ECO:0007669"/>
    <property type="project" value="InterPro"/>
</dbReference>
<dbReference type="InterPro" id="IPR036953">
    <property type="entry name" value="GreA/GreB_C_sf"/>
</dbReference>
<keyword evidence="2" id="KW-0251">Elongation factor</keyword>
<dbReference type="Pfam" id="PF01272">
    <property type="entry name" value="GreA_GreB"/>
    <property type="match status" value="1"/>
</dbReference>
<dbReference type="Proteomes" id="UP000036061">
    <property type="component" value="Chromosome"/>
</dbReference>
<proteinExistence type="predicted"/>
<dbReference type="SUPFAM" id="SSF54534">
    <property type="entry name" value="FKBP-like"/>
    <property type="match status" value="1"/>
</dbReference>
<protein>
    <submittedName>
        <fullName evidence="2">Transcription elongation factor</fullName>
    </submittedName>
</protein>
<dbReference type="GO" id="GO:0006354">
    <property type="term" value="P:DNA-templated transcription elongation"/>
    <property type="evidence" value="ECO:0007669"/>
    <property type="project" value="TreeGrafter"/>
</dbReference>
<evidence type="ECO:0000259" key="1">
    <source>
        <dbReference type="Pfam" id="PF01272"/>
    </source>
</evidence>